<dbReference type="SMART" id="SM00184">
    <property type="entry name" value="RING"/>
    <property type="match status" value="1"/>
</dbReference>
<dbReference type="InterPro" id="IPR018957">
    <property type="entry name" value="Znf_C3HC4_RING-type"/>
</dbReference>
<keyword evidence="4" id="KW-0378">Hydrolase</keyword>
<evidence type="ECO:0000256" key="2">
    <source>
        <dbReference type="ARBA" id="ARBA00022741"/>
    </source>
</evidence>
<dbReference type="GO" id="GO:0061630">
    <property type="term" value="F:ubiquitin protein ligase activity"/>
    <property type="evidence" value="ECO:0007669"/>
    <property type="project" value="TreeGrafter"/>
</dbReference>
<dbReference type="GO" id="GO:0005634">
    <property type="term" value="C:nucleus"/>
    <property type="evidence" value="ECO:0007669"/>
    <property type="project" value="TreeGrafter"/>
</dbReference>
<dbReference type="GO" id="GO:0008270">
    <property type="term" value="F:zinc ion binding"/>
    <property type="evidence" value="ECO:0007669"/>
    <property type="project" value="UniProtKB-KW"/>
</dbReference>
<dbReference type="OrthoDB" id="5330228at2759"/>
<keyword evidence="6" id="KW-0067">ATP-binding</keyword>
<dbReference type="CDD" id="cd18793">
    <property type="entry name" value="SF2_C_SNF"/>
    <property type="match status" value="1"/>
</dbReference>
<keyword evidence="3 7" id="KW-0863">Zinc-finger</keyword>
<evidence type="ECO:0000256" key="8">
    <source>
        <dbReference type="SAM" id="MobiDB-lite"/>
    </source>
</evidence>
<feature type="compositionally biased region" description="Acidic residues" evidence="8">
    <location>
        <begin position="985"/>
        <end position="997"/>
    </location>
</feature>
<evidence type="ECO:0000256" key="3">
    <source>
        <dbReference type="ARBA" id="ARBA00022771"/>
    </source>
</evidence>
<dbReference type="InterPro" id="IPR000330">
    <property type="entry name" value="SNF2_N"/>
</dbReference>
<feature type="compositionally biased region" description="Basic residues" evidence="8">
    <location>
        <begin position="601"/>
        <end position="611"/>
    </location>
</feature>
<dbReference type="Gene3D" id="3.30.40.10">
    <property type="entry name" value="Zinc/RING finger domain, C3HC4 (zinc finger)"/>
    <property type="match status" value="1"/>
</dbReference>
<dbReference type="InterPro" id="IPR001841">
    <property type="entry name" value="Znf_RING"/>
</dbReference>
<dbReference type="PROSITE" id="PS50089">
    <property type="entry name" value="ZF_RING_2"/>
    <property type="match status" value="1"/>
</dbReference>
<dbReference type="InterPro" id="IPR017907">
    <property type="entry name" value="Znf_RING_CS"/>
</dbReference>
<dbReference type="Pfam" id="PF26021">
    <property type="entry name" value="Ferritin_C144_05"/>
    <property type="match status" value="1"/>
</dbReference>
<dbReference type="Proteomes" id="UP000092154">
    <property type="component" value="Unassembled WGS sequence"/>
</dbReference>
<evidence type="ECO:0000256" key="5">
    <source>
        <dbReference type="ARBA" id="ARBA00022833"/>
    </source>
</evidence>
<dbReference type="GO" id="GO:0000209">
    <property type="term" value="P:protein polyubiquitination"/>
    <property type="evidence" value="ECO:0007669"/>
    <property type="project" value="TreeGrafter"/>
</dbReference>
<dbReference type="GO" id="GO:0005524">
    <property type="term" value="F:ATP binding"/>
    <property type="evidence" value="ECO:0007669"/>
    <property type="project" value="InterPro"/>
</dbReference>
<keyword evidence="2" id="KW-0547">Nucleotide-binding</keyword>
<evidence type="ECO:0000256" key="1">
    <source>
        <dbReference type="ARBA" id="ARBA00022723"/>
    </source>
</evidence>
<dbReference type="InterPro" id="IPR014001">
    <property type="entry name" value="Helicase_ATP-bd"/>
</dbReference>
<feature type="compositionally biased region" description="Acidic residues" evidence="8">
    <location>
        <begin position="54"/>
        <end position="70"/>
    </location>
</feature>
<dbReference type="InterPro" id="IPR052583">
    <property type="entry name" value="ATP-helicase/E3_Ub-Ligase"/>
</dbReference>
<feature type="domain" description="Helicase ATP-binding" evidence="10">
    <location>
        <begin position="480"/>
        <end position="744"/>
    </location>
</feature>
<dbReference type="InterPro" id="IPR038718">
    <property type="entry name" value="SNF2-like_sf"/>
</dbReference>
<dbReference type="PANTHER" id="PTHR45865">
    <property type="entry name" value="E3 UBIQUITIN-PROTEIN LIGASE SHPRH FAMILY MEMBER"/>
    <property type="match status" value="1"/>
</dbReference>
<protein>
    <recommendedName>
        <fullName evidence="13">RING-type domain-containing protein</fullName>
    </recommendedName>
</protein>
<dbReference type="Pfam" id="PF00097">
    <property type="entry name" value="zf-C3HC4"/>
    <property type="match status" value="1"/>
</dbReference>
<dbReference type="InterPro" id="IPR013083">
    <property type="entry name" value="Znf_RING/FYVE/PHD"/>
</dbReference>
<feature type="region of interest" description="Disordered" evidence="8">
    <location>
        <begin position="960"/>
        <end position="1010"/>
    </location>
</feature>
<feature type="region of interest" description="Disordered" evidence="8">
    <location>
        <begin position="77"/>
        <end position="122"/>
    </location>
</feature>
<gene>
    <name evidence="11" type="ORF">K503DRAFT_858928</name>
</gene>
<dbReference type="GO" id="GO:0006974">
    <property type="term" value="P:DNA damage response"/>
    <property type="evidence" value="ECO:0007669"/>
    <property type="project" value="TreeGrafter"/>
</dbReference>
<evidence type="ECO:0000259" key="9">
    <source>
        <dbReference type="PROSITE" id="PS50089"/>
    </source>
</evidence>
<evidence type="ECO:0000259" key="10">
    <source>
        <dbReference type="PROSITE" id="PS51192"/>
    </source>
</evidence>
<dbReference type="Gene3D" id="3.40.50.10810">
    <property type="entry name" value="Tandem AAA-ATPase domain"/>
    <property type="match status" value="2"/>
</dbReference>
<dbReference type="EMBL" id="KV448554">
    <property type="protein sequence ID" value="OAX34904.1"/>
    <property type="molecule type" value="Genomic_DNA"/>
</dbReference>
<feature type="region of interest" description="Disordered" evidence="8">
    <location>
        <begin position="51"/>
        <end position="70"/>
    </location>
</feature>
<feature type="compositionally biased region" description="Polar residues" evidence="8">
    <location>
        <begin position="963"/>
        <end position="973"/>
    </location>
</feature>
<organism evidence="11 12">
    <name type="scientific">Rhizopogon vinicolor AM-OR11-026</name>
    <dbReference type="NCBI Taxonomy" id="1314800"/>
    <lineage>
        <taxon>Eukaryota</taxon>
        <taxon>Fungi</taxon>
        <taxon>Dikarya</taxon>
        <taxon>Basidiomycota</taxon>
        <taxon>Agaricomycotina</taxon>
        <taxon>Agaricomycetes</taxon>
        <taxon>Agaricomycetidae</taxon>
        <taxon>Boletales</taxon>
        <taxon>Suillineae</taxon>
        <taxon>Rhizopogonaceae</taxon>
        <taxon>Rhizopogon</taxon>
    </lineage>
</organism>
<evidence type="ECO:0000256" key="6">
    <source>
        <dbReference type="ARBA" id="ARBA00022840"/>
    </source>
</evidence>
<evidence type="ECO:0008006" key="13">
    <source>
        <dbReference type="Google" id="ProtNLM"/>
    </source>
</evidence>
<keyword evidence="12" id="KW-1185">Reference proteome</keyword>
<dbReference type="InterPro" id="IPR027417">
    <property type="entry name" value="P-loop_NTPase"/>
</dbReference>
<evidence type="ECO:0000256" key="7">
    <source>
        <dbReference type="PROSITE-ProRule" id="PRU00175"/>
    </source>
</evidence>
<dbReference type="GO" id="GO:0016787">
    <property type="term" value="F:hydrolase activity"/>
    <property type="evidence" value="ECO:0007669"/>
    <property type="project" value="UniProtKB-KW"/>
</dbReference>
<dbReference type="InterPro" id="IPR049730">
    <property type="entry name" value="SNF2/RAD54-like_C"/>
</dbReference>
<proteinExistence type="predicted"/>
<feature type="domain" description="RING-type" evidence="9">
    <location>
        <begin position="1382"/>
        <end position="1421"/>
    </location>
</feature>
<keyword evidence="5" id="KW-0862">Zinc</keyword>
<dbReference type="STRING" id="1314800.A0A1B7MQM1"/>
<dbReference type="InParanoid" id="A0A1B7MQM1"/>
<feature type="compositionally biased region" description="Basic and acidic residues" evidence="8">
    <location>
        <begin position="582"/>
        <end position="591"/>
    </location>
</feature>
<evidence type="ECO:0000313" key="11">
    <source>
        <dbReference type="EMBL" id="OAX34904.1"/>
    </source>
</evidence>
<dbReference type="Pfam" id="PF00176">
    <property type="entry name" value="SNF2-rel_dom"/>
    <property type="match status" value="1"/>
</dbReference>
<dbReference type="PROSITE" id="PS51192">
    <property type="entry name" value="HELICASE_ATP_BIND_1"/>
    <property type="match status" value="1"/>
</dbReference>
<evidence type="ECO:0000313" key="12">
    <source>
        <dbReference type="Proteomes" id="UP000092154"/>
    </source>
</evidence>
<dbReference type="PANTHER" id="PTHR45865:SF1">
    <property type="entry name" value="E3 UBIQUITIN-PROTEIN LIGASE SHPRH"/>
    <property type="match status" value="1"/>
</dbReference>
<dbReference type="SUPFAM" id="SSF57850">
    <property type="entry name" value="RING/U-box"/>
    <property type="match status" value="1"/>
</dbReference>
<evidence type="ECO:0000256" key="4">
    <source>
        <dbReference type="ARBA" id="ARBA00022801"/>
    </source>
</evidence>
<name>A0A1B7MQM1_9AGAM</name>
<dbReference type="SMART" id="SM00487">
    <property type="entry name" value="DEXDc"/>
    <property type="match status" value="1"/>
</dbReference>
<accession>A0A1B7MQM1</accession>
<dbReference type="InterPro" id="IPR059033">
    <property type="entry name" value="C144_05_dom"/>
</dbReference>
<keyword evidence="1" id="KW-0479">Metal-binding</keyword>
<feature type="region of interest" description="Disordered" evidence="8">
    <location>
        <begin position="580"/>
        <end position="611"/>
    </location>
</feature>
<sequence>MDHIRTISGKYTESARHRQSYFWDSHQFRLSFDNFRPAINLNTLIALLKPPEEHGDDEGEHENSEEDCDVDDEAEYHVGNKRRHSESAPIFPMRSKRRRVQVVEDDGELDADNRSSSSDDSYEELAHKQIYPCIWEKGRHKYDEPDLDPASQCLPVFKSSLEMCYTKSARRDDDGSFVADRAAKKLGWLKEEEDLVSLFSALCPDRSQPQTFDLGRFCVQDYNSRLLALSDESECPRSPYPEEIKEKSERWFFLLPQVAWPDGLSKEEIEDNGLQYSSVHEDLLEALFTFQSLGRAKVKTTVQVIALPEGGYDPAEELPFRLHAQLNVSIVVPGLYQPFDARNISQKQVSELEGLQRRLITLFTATSINQPLSAIEHDERGDASIPFFYSTLRPAPPLPQGVAYESLQPEDLLPALLPFQRRSVEWMLQREKMTMSQEGSVVPYDLSQSHFVMPPFWEMISLGGQKHFFNTLTAAVSPSPPEDNTALGGILAEEPGLGKTIECISLILMNPAPDRNPINKRWDVEAKLEVKEIKTTLIVTPPALAPQWADELAAHAPGLKVLVYEGWSKVDVPITLDDVEDERERRGDANKPKGRQNGSRSKVRKDAKRKSKVIDEEDAMVIDEERTSTAKDDGILDWCSYVNTFDVCITTYNVLRQDLTVARAPPKRPRRADVEYSNLDRPRSPLVMCEWYRVIMDEVQMMGTGKSEEMVSLIPRLSSFAVSGTPARTRVSDLIRVLRFLRVDDVVGPARMWNRLMNHAFKKQFADLFQRYAVRTLKSAVKDELTIPQQHRFLVSIEMGRVERHVYDQNLETALVELGLDVRGVAAFEGWQVDATLLRNVLRKLRGICTHPQVGQLHRPTDKLSKPGALKSIGDVLESMRDQNWRNFMDDRKAKVKALVRLAQLQQYNKENLGRYQCALDHLLLAEQETNNIIDDVKAAIAEHHVKGEALKTEARALRESRQQNLPDPSMTNKGKGKQAMSPLGDEDEDIDDIEDPDLPKNPAGEEHSIKRRALQQRLRECLVVLHRVKFLQGDVYHVLGASQSDKEDASYAAAETLRRDLLKTTEESANKAMTVLHADATARGINEESLQIMLPFLDRGGLKSTHLFDEANDIIDLALNEQTALLWEWRTRIHTLLTQKLAANGDQADGEEYSRTIDTQGEAEIYMQAYAALLADRRETISAERTLLAAHDGREQKVRRTKAAAKAAALTIPDDEFEIPEDVDVQPQHEVLHKELTEQRKDIHDQFSGRALKSVMVDLTVVAARITSDKDLEKIIARDGANSLRALIAQQVVLTDKLDADLGQLRKVFNERILYFRQLQEISDTVTEVVWDGTVFLAMEECETERRELEDKINTSRARQRYLDHLAKHKDDFNDEEDESCILCRCDFKRGFITQCAHAFCEGCMRAWLARAGKACPVCRVIINVDQLQRFTIEADKPAPAKPVMANQEPAPMFRREIQYNMIDPRLFGEIQTMESTGSYGSKIQTLVRHLLYIQYTDPGAKSIIFSAWADSLHIIEHALKSNGISYLRLDQAQGRGKEGGAKRFRTDPTLQVLLLHGERDNAGLNVTCASRVFLVESVVNHGFEVQAIARIDRMGQTKPTEVFCYYAEGTVPVLAFISRFIPDSSSPTDTVEKNILDLAARQGLSLYTKDNSAGTLNVTSFAMDAEKKMVDAPGKKKQVQKGDFIFKVNDMLAILFPHMFEEIEYLLPPEEHGDGMAVEVEPRGRHEQLNAEAGPSRLAF</sequence>
<dbReference type="SUPFAM" id="SSF52540">
    <property type="entry name" value="P-loop containing nucleoside triphosphate hydrolases"/>
    <property type="match status" value="2"/>
</dbReference>
<dbReference type="FunCoup" id="A0A1B7MQM1">
    <property type="interactions" value="432"/>
</dbReference>
<dbReference type="Gene3D" id="3.40.50.300">
    <property type="entry name" value="P-loop containing nucleotide triphosphate hydrolases"/>
    <property type="match status" value="2"/>
</dbReference>
<dbReference type="PROSITE" id="PS00518">
    <property type="entry name" value="ZF_RING_1"/>
    <property type="match status" value="1"/>
</dbReference>
<reference evidence="11 12" key="1">
    <citation type="submission" date="2016-06" db="EMBL/GenBank/DDBJ databases">
        <title>Comparative genomics of the ectomycorrhizal sister species Rhizopogon vinicolor and Rhizopogon vesiculosus (Basidiomycota: Boletales) reveals a divergence of the mating type B locus.</title>
        <authorList>
            <consortium name="DOE Joint Genome Institute"/>
            <person name="Mujic A.B."/>
            <person name="Kuo A."/>
            <person name="Tritt A."/>
            <person name="Lipzen A."/>
            <person name="Chen C."/>
            <person name="Johnson J."/>
            <person name="Sharma A."/>
            <person name="Barry K."/>
            <person name="Grigoriev I.V."/>
            <person name="Spatafora J.W."/>
        </authorList>
    </citation>
    <scope>NUCLEOTIDE SEQUENCE [LARGE SCALE GENOMIC DNA]</scope>
    <source>
        <strain evidence="11 12">AM-OR11-026</strain>
    </source>
</reference>